<evidence type="ECO:0000313" key="2">
    <source>
        <dbReference type="Proteomes" id="UP000694050"/>
    </source>
</evidence>
<proteinExistence type="predicted"/>
<gene>
    <name evidence="1" type="ORF">Forpe1208_v005302</name>
</gene>
<dbReference type="PROSITE" id="PS00480">
    <property type="entry name" value="CITRATE_SYNTHASE"/>
    <property type="match status" value="1"/>
</dbReference>
<reference evidence="1" key="1">
    <citation type="submission" date="2021-04" db="EMBL/GenBank/DDBJ databases">
        <title>First draft genome resource for Brassicaceae pathogens Fusarium oxysporum f. sp. raphani and Fusarium oxysporum f. sp. rapae.</title>
        <authorList>
            <person name="Asai S."/>
        </authorList>
    </citation>
    <scope>NUCLEOTIDE SEQUENCE</scope>
    <source>
        <strain evidence="1">Tf1208</strain>
    </source>
</reference>
<dbReference type="GO" id="GO:0046912">
    <property type="term" value="F:acyltransferase activity, acyl groups converted into alkyl on transfer"/>
    <property type="evidence" value="ECO:0007669"/>
    <property type="project" value="InterPro"/>
</dbReference>
<accession>A0A8J5P4G7</accession>
<dbReference type="PANTHER" id="PTHR42871">
    <property type="entry name" value="CITRATE SYNTHASE"/>
    <property type="match status" value="1"/>
</dbReference>
<evidence type="ECO:0000313" key="1">
    <source>
        <dbReference type="EMBL" id="KAG7418511.1"/>
    </source>
</evidence>
<organism evidence="1 2">
    <name type="scientific">Fusarium oxysporum f. sp. rapae</name>
    <dbReference type="NCBI Taxonomy" id="485398"/>
    <lineage>
        <taxon>Eukaryota</taxon>
        <taxon>Fungi</taxon>
        <taxon>Dikarya</taxon>
        <taxon>Ascomycota</taxon>
        <taxon>Pezizomycotina</taxon>
        <taxon>Sordariomycetes</taxon>
        <taxon>Hypocreomycetidae</taxon>
        <taxon>Hypocreales</taxon>
        <taxon>Nectriaceae</taxon>
        <taxon>Fusarium</taxon>
        <taxon>Fusarium oxysporum species complex</taxon>
    </lineage>
</organism>
<comment type="caution">
    <text evidence="1">The sequence shown here is derived from an EMBL/GenBank/DDBJ whole genome shotgun (WGS) entry which is preliminary data.</text>
</comment>
<dbReference type="InterPro" id="IPR002020">
    <property type="entry name" value="Citrate_synthase"/>
</dbReference>
<dbReference type="InterPro" id="IPR019810">
    <property type="entry name" value="Citrate_synthase_AS"/>
</dbReference>
<dbReference type="Proteomes" id="UP000694050">
    <property type="component" value="Unassembled WGS sequence"/>
</dbReference>
<dbReference type="EMBL" id="JAELUQ010000003">
    <property type="protein sequence ID" value="KAG7418511.1"/>
    <property type="molecule type" value="Genomic_DNA"/>
</dbReference>
<sequence>MAYKEFARVQCVENVPQFIADVKAKKYRLFGFGHRIYKVKDPRGQLIRQLIEEYKEDIYKNSFLRVAMEIDRVAEEDSYFTSRNLKVNADLYGCFLYTALGTETDTILPLSCLSRSPGVMAHWRESMSQSPAIWRPQHIFTGTRAKDTSCRV</sequence>
<name>A0A8J5P4G7_FUSOX</name>
<protein>
    <submittedName>
        <fullName evidence="1">Citrate synthase</fullName>
    </submittedName>
</protein>
<dbReference type="PANTHER" id="PTHR42871:SF1">
    <property type="entry name" value="CITRATE SYNTHASE"/>
    <property type="match status" value="1"/>
</dbReference>
<dbReference type="Pfam" id="PF00285">
    <property type="entry name" value="Citrate_synt"/>
    <property type="match status" value="1"/>
</dbReference>
<dbReference type="AlphaFoldDB" id="A0A8J5P4G7"/>